<dbReference type="Pfam" id="PF09327">
    <property type="entry name" value="Phage_Tail_Tip"/>
    <property type="match status" value="1"/>
</dbReference>
<accession>A0A4P0XYN4</accession>
<organism evidence="3">
    <name type="scientific">Klebsiella pneumoniae</name>
    <dbReference type="NCBI Taxonomy" id="573"/>
    <lineage>
        <taxon>Bacteria</taxon>
        <taxon>Pseudomonadati</taxon>
        <taxon>Pseudomonadota</taxon>
        <taxon>Gammaproteobacteria</taxon>
        <taxon>Enterobacterales</taxon>
        <taxon>Enterobacteriaceae</taxon>
        <taxon>Klebsiella/Raoultella group</taxon>
        <taxon>Klebsiella</taxon>
        <taxon>Klebsiella pneumoniae complex</taxon>
    </lineage>
</organism>
<name>A0A4P0XYN4_KLEPN</name>
<evidence type="ECO:0000259" key="2">
    <source>
        <dbReference type="Pfam" id="PF09327"/>
    </source>
</evidence>
<dbReference type="Proteomes" id="UP000507695">
    <property type="component" value="Unassembled WGS sequence"/>
</dbReference>
<dbReference type="InterPro" id="IPR053171">
    <property type="entry name" value="Viral_Tip_Attach_Protein"/>
</dbReference>
<dbReference type="InterPro" id="IPR015406">
    <property type="entry name" value="GpJ_CSF"/>
</dbReference>
<proteinExistence type="predicted"/>
<feature type="region of interest" description="Disordered" evidence="1">
    <location>
        <begin position="1"/>
        <end position="23"/>
    </location>
</feature>
<dbReference type="EMBL" id="CABDVL010000003">
    <property type="protein sequence ID" value="VTM54658.1"/>
    <property type="molecule type" value="Genomic_DNA"/>
</dbReference>
<dbReference type="AlphaFoldDB" id="A0A4P0XYN4"/>
<dbReference type="PANTHER" id="PTHR36251">
    <property type="entry name" value="FELS-1 PROPHAGE HOST SPECIFICITY PROTEIN-RELATED"/>
    <property type="match status" value="1"/>
</dbReference>
<gene>
    <name evidence="3" type="ORF">NCTC9183_03135</name>
</gene>
<protein>
    <submittedName>
        <fullName evidence="3">Gp24</fullName>
    </submittedName>
</protein>
<evidence type="ECO:0000256" key="1">
    <source>
        <dbReference type="SAM" id="MobiDB-lite"/>
    </source>
</evidence>
<feature type="domain" description="Tip attachment protein J central straight fiber" evidence="2">
    <location>
        <begin position="89"/>
        <end position="170"/>
    </location>
</feature>
<evidence type="ECO:0000313" key="3">
    <source>
        <dbReference type="EMBL" id="VTM54658.1"/>
    </source>
</evidence>
<dbReference type="PANTHER" id="PTHR36251:SF2">
    <property type="entry name" value="GIFSY-2 PROPHAGE HOST SPECIFICITY PROTEIN J, PHAGE LAMBDA"/>
    <property type="match status" value="1"/>
</dbReference>
<reference evidence="3" key="1">
    <citation type="submission" date="2019-04" db="EMBL/GenBank/DDBJ databases">
        <authorList>
            <consortium name="Pathogen Informatics"/>
        </authorList>
    </citation>
    <scope>NUCLEOTIDE SEQUENCE</scope>
    <source>
        <strain evidence="3">NCTC9183</strain>
    </source>
</reference>
<sequence>MDNANSRVDNMAKTLSDSQNTQASLNTSLQSQIDAQAAANIKNQTTLDNTIKSVASITSTQQTHATALAALATQQTTLTSSVGDLSASVQNTAKTVADVNGTVSSLWSMKVETVNGKNVGAGITLGSNGETSDMILYADRFSLFNRNNATAVPVMVAEGNELYIDTARIKTVP</sequence>